<dbReference type="RefSeq" id="WP_152762728.1">
    <property type="nucleotide sequence ID" value="NZ_WHLY01000002.1"/>
</dbReference>
<protein>
    <recommendedName>
        <fullName evidence="3">Lipocalin-like domain-containing protein</fullName>
    </recommendedName>
</protein>
<reference evidence="1 2" key="1">
    <citation type="submission" date="2019-10" db="EMBL/GenBank/DDBJ databases">
        <title>Draft Genome Sequence of Cytophagaceae sp. SJW1-29.</title>
        <authorList>
            <person name="Choi A."/>
        </authorList>
    </citation>
    <scope>NUCLEOTIDE SEQUENCE [LARGE SCALE GENOMIC DNA]</scope>
    <source>
        <strain evidence="1 2">SJW1-29</strain>
    </source>
</reference>
<keyword evidence="2" id="KW-1185">Reference proteome</keyword>
<comment type="caution">
    <text evidence="1">The sequence shown here is derived from an EMBL/GenBank/DDBJ whole genome shotgun (WGS) entry which is preliminary data.</text>
</comment>
<proteinExistence type="predicted"/>
<dbReference type="EMBL" id="WHLY01000002">
    <property type="protein sequence ID" value="MPR35561.1"/>
    <property type="molecule type" value="Genomic_DNA"/>
</dbReference>
<dbReference type="PROSITE" id="PS51257">
    <property type="entry name" value="PROKAR_LIPOPROTEIN"/>
    <property type="match status" value="1"/>
</dbReference>
<name>A0A7C9BI25_9BACT</name>
<organism evidence="1 2">
    <name type="scientific">Salmonirosea aquatica</name>
    <dbReference type="NCBI Taxonomy" id="2654236"/>
    <lineage>
        <taxon>Bacteria</taxon>
        <taxon>Pseudomonadati</taxon>
        <taxon>Bacteroidota</taxon>
        <taxon>Cytophagia</taxon>
        <taxon>Cytophagales</taxon>
        <taxon>Spirosomataceae</taxon>
        <taxon>Salmonirosea</taxon>
    </lineage>
</organism>
<dbReference type="AlphaFoldDB" id="A0A7C9BI25"/>
<dbReference type="Proteomes" id="UP000479293">
    <property type="component" value="Unassembled WGS sequence"/>
</dbReference>
<gene>
    <name evidence="1" type="ORF">GBK04_19965</name>
</gene>
<evidence type="ECO:0000313" key="2">
    <source>
        <dbReference type="Proteomes" id="UP000479293"/>
    </source>
</evidence>
<sequence length="168" mass="18478">MIRFRLYTIAAGLSLFLLGGCSEVTEPTPLTYSQLLTGKEKKTWSLVSFEVIDEGEGSGTIPANNLFNGACEADDQFVFYANAERKYEFINGPTKCSSSEPDVLLTDSWNFTNANATLEFAFPVLSTGKLPFIVKSLSETSMTIEIYLDDIQGIDASYRFTLSSSSTK</sequence>
<evidence type="ECO:0000313" key="1">
    <source>
        <dbReference type="EMBL" id="MPR35561.1"/>
    </source>
</evidence>
<evidence type="ECO:0008006" key="3">
    <source>
        <dbReference type="Google" id="ProtNLM"/>
    </source>
</evidence>
<accession>A0A7C9BI25</accession>